<dbReference type="Proteomes" id="UP000187941">
    <property type="component" value="Chromosome"/>
</dbReference>
<dbReference type="GO" id="GO:0009279">
    <property type="term" value="C:cell outer membrane"/>
    <property type="evidence" value="ECO:0007669"/>
    <property type="project" value="UniProtKB-SubCell"/>
</dbReference>
<evidence type="ECO:0000313" key="5">
    <source>
        <dbReference type="EMBL" id="AQG77972.1"/>
    </source>
</evidence>
<organism evidence="5 6">
    <name type="scientific">Spirosoma montaniterrae</name>
    <dbReference type="NCBI Taxonomy" id="1178516"/>
    <lineage>
        <taxon>Bacteria</taxon>
        <taxon>Pseudomonadati</taxon>
        <taxon>Bacteroidota</taxon>
        <taxon>Cytophagia</taxon>
        <taxon>Cytophagales</taxon>
        <taxon>Cytophagaceae</taxon>
        <taxon>Spirosoma</taxon>
    </lineage>
</organism>
<feature type="signal peptide" evidence="3">
    <location>
        <begin position="1"/>
        <end position="22"/>
    </location>
</feature>
<keyword evidence="1 3" id="KW-0732">Signal</keyword>
<sequence length="827" mass="90761">MRFIPRKTALSILFTTALLSLAFTLSDDAFISQLVEKFKAYHQQRPLEKTYLHTDRDTYLTGETIWLKGYLFSGNTHNADTISRVLHVDLVDVAAKRVRLRIQLKATNSYAPGQLALPDTLPAGTYQLRAYTNYMRNEPDAYFFTKTLAILKPDGQLTPTARAASSKPDVQFLPEGGQLVEGIDGRVAFKAVDQTGRSVPIEGFVLGAQNDTVVGFSAMHQGMGYFSVKPENGQTYKVFARVPGGAFAPYPLPAIQPLGVTMQVDNLSNKDNIRVYVRHNKTSNDPAAMFTLLAQTRGQVVQAAKVSLAKKTAVVLLPRADFPEGITQLTLFDETNKPVCERLAFIDKKDQIAIALTTSKTTYASRERVDLTLTTTDADGKPVPANLSLAAVDARLAPQLDTNAATITSHLLLSSDLVGTIEQPGYYFNPANTDRFAKLDLLLMTQGWRRFAWTDVLAETPAVTKYPVERGLTLSGRVLRPSQKGVNGKVNLTFIVAQRDSAGNYSNRDFLMGETDEQGNYAAYDLNFTDSTTVLVQATKGKGNRDLSITLDQLLMPTVTIVQPPYNPLEFGRDELAEFIKRTNEYMEIERQIRRNREVLLESVTVRAKKYQAPDTRKIYSNADATVKFDQNNTAGRMNILEVIQGRVAGVQVTGSGMNVSVNIRGAANFGGAVGPLFVLDGTPMDLQGILSIPPTDVDQVDVLKGPSAAIYGSQAAGGVISILTKRGSPNYDLTKEAAPGVLVAKLAGYAPVREFYAPRYDAKKPEHIRPDYRATLFWSPMIQTDEQGKATVSFYTSDNKTDIRLQAEGATFSGMPGMGRRTLAVK</sequence>
<dbReference type="EMBL" id="CP014263">
    <property type="protein sequence ID" value="AQG77972.1"/>
    <property type="molecule type" value="Genomic_DNA"/>
</dbReference>
<evidence type="ECO:0000259" key="4">
    <source>
        <dbReference type="Pfam" id="PF07715"/>
    </source>
</evidence>
<dbReference type="OrthoDB" id="679547at2"/>
<dbReference type="SUPFAM" id="SSF56935">
    <property type="entry name" value="Porins"/>
    <property type="match status" value="1"/>
</dbReference>
<keyword evidence="2" id="KW-0813">Transport</keyword>
<dbReference type="Pfam" id="PF07715">
    <property type="entry name" value="Plug"/>
    <property type="match status" value="1"/>
</dbReference>
<dbReference type="GO" id="GO:0044718">
    <property type="term" value="P:siderophore transmembrane transport"/>
    <property type="evidence" value="ECO:0007669"/>
    <property type="project" value="TreeGrafter"/>
</dbReference>
<dbReference type="PANTHER" id="PTHR30069">
    <property type="entry name" value="TONB-DEPENDENT OUTER MEMBRANE RECEPTOR"/>
    <property type="match status" value="1"/>
</dbReference>
<comment type="subcellular location">
    <subcellularLocation>
        <location evidence="2">Cell outer membrane</location>
        <topology evidence="2">Multi-pass membrane protein</topology>
    </subcellularLocation>
</comment>
<protein>
    <submittedName>
        <fullName evidence="5">TonB-dependent receptor</fullName>
    </submittedName>
</protein>
<feature type="chain" id="PRO_5013156882" evidence="3">
    <location>
        <begin position="23"/>
        <end position="827"/>
    </location>
</feature>
<dbReference type="InterPro" id="IPR012910">
    <property type="entry name" value="Plug_dom"/>
</dbReference>
<dbReference type="AlphaFoldDB" id="A0A1P9WRI0"/>
<dbReference type="InterPro" id="IPR037066">
    <property type="entry name" value="Plug_dom_sf"/>
</dbReference>
<dbReference type="Gene3D" id="2.170.130.10">
    <property type="entry name" value="TonB-dependent receptor, plug domain"/>
    <property type="match status" value="1"/>
</dbReference>
<keyword evidence="2" id="KW-1134">Transmembrane beta strand</keyword>
<proteinExistence type="inferred from homology"/>
<gene>
    <name evidence="5" type="ORF">AWR27_00565</name>
</gene>
<keyword evidence="6" id="KW-1185">Reference proteome</keyword>
<dbReference type="PROSITE" id="PS52016">
    <property type="entry name" value="TONB_DEPENDENT_REC_3"/>
    <property type="match status" value="1"/>
</dbReference>
<feature type="domain" description="TonB-dependent receptor plug" evidence="4">
    <location>
        <begin position="630"/>
        <end position="720"/>
    </location>
</feature>
<reference evidence="5 6" key="1">
    <citation type="submission" date="2016-01" db="EMBL/GenBank/DDBJ databases">
        <authorList>
            <person name="Oliw E.H."/>
        </authorList>
    </citation>
    <scope>NUCLEOTIDE SEQUENCE [LARGE SCALE GENOMIC DNA]</scope>
    <source>
        <strain evidence="5 6">DY10</strain>
    </source>
</reference>
<evidence type="ECO:0000256" key="3">
    <source>
        <dbReference type="SAM" id="SignalP"/>
    </source>
</evidence>
<keyword evidence="2" id="KW-0812">Transmembrane</keyword>
<dbReference type="STRING" id="1178516.AWR27_00565"/>
<keyword evidence="2" id="KW-0998">Cell outer membrane</keyword>
<dbReference type="Gene3D" id="2.60.40.1930">
    <property type="match status" value="1"/>
</dbReference>
<accession>A0A1P9WRI0</accession>
<name>A0A1P9WRI0_9BACT</name>
<evidence type="ECO:0000256" key="1">
    <source>
        <dbReference type="ARBA" id="ARBA00022729"/>
    </source>
</evidence>
<dbReference type="KEGG" id="smon:AWR27_00565"/>
<dbReference type="PANTHER" id="PTHR30069:SF29">
    <property type="entry name" value="HEMOGLOBIN AND HEMOGLOBIN-HAPTOGLOBIN-BINDING PROTEIN 1-RELATED"/>
    <property type="match status" value="1"/>
</dbReference>
<dbReference type="GO" id="GO:0015344">
    <property type="term" value="F:siderophore uptake transmembrane transporter activity"/>
    <property type="evidence" value="ECO:0007669"/>
    <property type="project" value="TreeGrafter"/>
</dbReference>
<comment type="similarity">
    <text evidence="2">Belongs to the TonB-dependent receptor family.</text>
</comment>
<dbReference type="InterPro" id="IPR039426">
    <property type="entry name" value="TonB-dep_rcpt-like"/>
</dbReference>
<keyword evidence="2" id="KW-0472">Membrane</keyword>
<evidence type="ECO:0000313" key="6">
    <source>
        <dbReference type="Proteomes" id="UP000187941"/>
    </source>
</evidence>
<dbReference type="RefSeq" id="WP_077129397.1">
    <property type="nucleotide sequence ID" value="NZ_CP014263.1"/>
</dbReference>
<keyword evidence="5" id="KW-0675">Receptor</keyword>
<evidence type="ECO:0000256" key="2">
    <source>
        <dbReference type="PROSITE-ProRule" id="PRU01360"/>
    </source>
</evidence>